<dbReference type="AlphaFoldDB" id="A0A8T1VRJ9"/>
<feature type="signal peptide" evidence="5">
    <location>
        <begin position="1"/>
        <end position="19"/>
    </location>
</feature>
<keyword evidence="4 5" id="KW-0732">Signal</keyword>
<comment type="function">
    <text evidence="5">Effector that suppresses plant defense responses during pathogen infection.</text>
</comment>
<dbReference type="GO" id="GO:0005576">
    <property type="term" value="C:extracellular region"/>
    <property type="evidence" value="ECO:0007669"/>
    <property type="project" value="UniProtKB-SubCell"/>
</dbReference>
<gene>
    <name evidence="7" type="ORF">PHYPSEUDO_003545</name>
</gene>
<keyword evidence="8" id="KW-1185">Reference proteome</keyword>
<dbReference type="OrthoDB" id="128000at2759"/>
<evidence type="ECO:0000256" key="4">
    <source>
        <dbReference type="ARBA" id="ARBA00022729"/>
    </source>
</evidence>
<keyword evidence="3 5" id="KW-0964">Secreted</keyword>
<evidence type="ECO:0000256" key="2">
    <source>
        <dbReference type="ARBA" id="ARBA00010400"/>
    </source>
</evidence>
<evidence type="ECO:0000313" key="7">
    <source>
        <dbReference type="EMBL" id="KAG7383566.1"/>
    </source>
</evidence>
<organism evidence="7 8">
    <name type="scientific">Phytophthora pseudosyringae</name>
    <dbReference type="NCBI Taxonomy" id="221518"/>
    <lineage>
        <taxon>Eukaryota</taxon>
        <taxon>Sar</taxon>
        <taxon>Stramenopiles</taxon>
        <taxon>Oomycota</taxon>
        <taxon>Peronosporomycetes</taxon>
        <taxon>Peronosporales</taxon>
        <taxon>Peronosporaceae</taxon>
        <taxon>Phytophthora</taxon>
    </lineage>
</organism>
<dbReference type="EMBL" id="JAGDFM010000173">
    <property type="protein sequence ID" value="KAG7383566.1"/>
    <property type="molecule type" value="Genomic_DNA"/>
</dbReference>
<dbReference type="Pfam" id="PF16810">
    <property type="entry name" value="RXLR"/>
    <property type="match status" value="1"/>
</dbReference>
<feature type="region of interest" description="Disordered" evidence="6">
    <location>
        <begin position="96"/>
        <end position="118"/>
    </location>
</feature>
<reference evidence="7" key="1">
    <citation type="submission" date="2021-02" db="EMBL/GenBank/DDBJ databases">
        <authorList>
            <person name="Palmer J.M."/>
        </authorList>
    </citation>
    <scope>NUCLEOTIDE SEQUENCE</scope>
    <source>
        <strain evidence="7">SCRP734</strain>
    </source>
</reference>
<evidence type="ECO:0000256" key="3">
    <source>
        <dbReference type="ARBA" id="ARBA00022525"/>
    </source>
</evidence>
<protein>
    <recommendedName>
        <fullName evidence="5">RxLR effector protein</fullName>
    </recommendedName>
</protein>
<sequence length="118" mass="13004">MRLTYILAVVIAATLHASGTALSANKGGNAVIENGASPDTIDSTYAGGERLLRRVEKNAAHEDAAEDEERLFKGLKKYLNYIPSKLKDRLEVSKAKEQLKTSRLRHEKLKEQGLTPLT</sequence>
<evidence type="ECO:0000256" key="1">
    <source>
        <dbReference type="ARBA" id="ARBA00004613"/>
    </source>
</evidence>
<comment type="similarity">
    <text evidence="2 5">Belongs to the RxLR effector family.</text>
</comment>
<accession>A0A8T1VRJ9</accession>
<name>A0A8T1VRJ9_9STRA</name>
<comment type="caution">
    <text evidence="7">The sequence shown here is derived from an EMBL/GenBank/DDBJ whole genome shotgun (WGS) entry which is preliminary data.</text>
</comment>
<evidence type="ECO:0000256" key="6">
    <source>
        <dbReference type="SAM" id="MobiDB-lite"/>
    </source>
</evidence>
<proteinExistence type="inferred from homology"/>
<dbReference type="InterPro" id="IPR031825">
    <property type="entry name" value="RXLR"/>
</dbReference>
<feature type="chain" id="PRO_5035961281" description="RxLR effector protein" evidence="5">
    <location>
        <begin position="20"/>
        <end position="118"/>
    </location>
</feature>
<comment type="subcellular location">
    <subcellularLocation>
        <location evidence="1 5">Secreted</location>
    </subcellularLocation>
</comment>
<evidence type="ECO:0000256" key="5">
    <source>
        <dbReference type="RuleBase" id="RU367124"/>
    </source>
</evidence>
<evidence type="ECO:0000313" key="8">
    <source>
        <dbReference type="Proteomes" id="UP000694044"/>
    </source>
</evidence>
<dbReference type="Proteomes" id="UP000694044">
    <property type="component" value="Unassembled WGS sequence"/>
</dbReference>
<comment type="domain">
    <text evidence="5">The RxLR-dEER motif acts to carry the protein into the host cell cytoplasm through binding to cell surface phosphatidylinositol-3-phosphate.</text>
</comment>